<feature type="domain" description="Alcohol dehydrogenase iron-type/glycerol dehydrogenase GldA" evidence="2">
    <location>
        <begin position="18"/>
        <end position="170"/>
    </location>
</feature>
<comment type="caution">
    <text evidence="3">The sequence shown here is derived from an EMBL/GenBank/DDBJ whole genome shotgun (WGS) entry which is preliminary data.</text>
</comment>
<dbReference type="EMBL" id="FNBW01000017">
    <property type="protein sequence ID" value="SDG44107.1"/>
    <property type="molecule type" value="Genomic_DNA"/>
</dbReference>
<protein>
    <submittedName>
        <fullName evidence="3">Iron-containing alcohol dehydrogenase</fullName>
    </submittedName>
</protein>
<name>A0A8G2BP17_9PROT</name>
<accession>A0A8G2BP17</accession>
<dbReference type="Pfam" id="PF00465">
    <property type="entry name" value="Fe-ADH"/>
    <property type="match status" value="1"/>
</dbReference>
<keyword evidence="4" id="KW-1185">Reference proteome</keyword>
<proteinExistence type="predicted"/>
<keyword evidence="1" id="KW-0560">Oxidoreductase</keyword>
<sequence>MTTGARVIWGGVVALQLGHAAGEAVRSWAAPRGLRRLLLVHGPGGGPEALIPHLETAGLAVFAFEHPGGPSVAAVAEAVAAYHFDQCDAVVAIGGGAAVDLATLAAFMAGQRHPLPDLAADPSAVDPRGVASCLAVATDPTGLAALGGARVLIDDRGCPFLIRDPLLRPGAAAWCPLSGSDGLCAPVVALALDAGDAEAAERLIAAGPEDVPEIALTVAGLLERRLGPARVFAAFAEVAGELPPGPTLAAVLRSVGGPESTLSFLSRALDPDGTGRAGLDRLPLDGLAHLDPATLPVDISGVLVMLGRDIPARRRRGGRGGAARGRRSE</sequence>
<dbReference type="AlphaFoldDB" id="A0A8G2BP17"/>
<dbReference type="SUPFAM" id="SSF56796">
    <property type="entry name" value="Dehydroquinate synthase-like"/>
    <property type="match status" value="1"/>
</dbReference>
<evidence type="ECO:0000256" key="1">
    <source>
        <dbReference type="ARBA" id="ARBA00023002"/>
    </source>
</evidence>
<dbReference type="GO" id="GO:0016491">
    <property type="term" value="F:oxidoreductase activity"/>
    <property type="evidence" value="ECO:0007669"/>
    <property type="project" value="UniProtKB-KW"/>
</dbReference>
<evidence type="ECO:0000313" key="4">
    <source>
        <dbReference type="Proteomes" id="UP000198615"/>
    </source>
</evidence>
<organism evidence="3 4">
    <name type="scientific">Thalassobaculum litoreum DSM 18839</name>
    <dbReference type="NCBI Taxonomy" id="1123362"/>
    <lineage>
        <taxon>Bacteria</taxon>
        <taxon>Pseudomonadati</taxon>
        <taxon>Pseudomonadota</taxon>
        <taxon>Alphaproteobacteria</taxon>
        <taxon>Rhodospirillales</taxon>
        <taxon>Thalassobaculaceae</taxon>
        <taxon>Thalassobaculum</taxon>
    </lineage>
</organism>
<dbReference type="Proteomes" id="UP000198615">
    <property type="component" value="Unassembled WGS sequence"/>
</dbReference>
<reference evidence="3 4" key="1">
    <citation type="submission" date="2016-10" db="EMBL/GenBank/DDBJ databases">
        <authorList>
            <person name="Varghese N."/>
            <person name="Submissions S."/>
        </authorList>
    </citation>
    <scope>NUCLEOTIDE SEQUENCE [LARGE SCALE GENOMIC DNA]</scope>
    <source>
        <strain evidence="3 4">DSM 18839</strain>
    </source>
</reference>
<gene>
    <name evidence="3" type="ORF">SAMN05660686_04431</name>
</gene>
<dbReference type="RefSeq" id="WP_093153880.1">
    <property type="nucleotide sequence ID" value="NZ_FNBW01000017.1"/>
</dbReference>
<dbReference type="GO" id="GO:0046872">
    <property type="term" value="F:metal ion binding"/>
    <property type="evidence" value="ECO:0007669"/>
    <property type="project" value="InterPro"/>
</dbReference>
<evidence type="ECO:0000259" key="2">
    <source>
        <dbReference type="Pfam" id="PF00465"/>
    </source>
</evidence>
<dbReference type="InterPro" id="IPR001670">
    <property type="entry name" value="ADH_Fe/GldA"/>
</dbReference>
<evidence type="ECO:0000313" key="3">
    <source>
        <dbReference type="EMBL" id="SDG44107.1"/>
    </source>
</evidence>
<dbReference type="Gene3D" id="3.40.50.1970">
    <property type="match status" value="1"/>
</dbReference>